<keyword evidence="12" id="KW-1185">Reference proteome</keyword>
<dbReference type="GO" id="GO:0003677">
    <property type="term" value="F:DNA binding"/>
    <property type="evidence" value="ECO:0007669"/>
    <property type="project" value="UniProtKB-KW"/>
</dbReference>
<comment type="subcellular location">
    <subcellularLocation>
        <location evidence="1">Nucleus</location>
    </subcellularLocation>
</comment>
<dbReference type="Proteomes" id="UP001634394">
    <property type="component" value="Unassembled WGS sequence"/>
</dbReference>
<accession>A0ABD3XI85</accession>
<dbReference type="GO" id="GO:0045892">
    <property type="term" value="P:negative regulation of DNA-templated transcription"/>
    <property type="evidence" value="ECO:0007669"/>
    <property type="project" value="UniProtKB-ARBA"/>
</dbReference>
<keyword evidence="4 8" id="KW-0863">Zinc-finger</keyword>
<evidence type="ECO:0000256" key="8">
    <source>
        <dbReference type="PROSITE-ProRule" id="PRU00042"/>
    </source>
</evidence>
<evidence type="ECO:0000259" key="10">
    <source>
        <dbReference type="PROSITE" id="PS50157"/>
    </source>
</evidence>
<dbReference type="Pfam" id="PF00096">
    <property type="entry name" value="zf-C2H2"/>
    <property type="match status" value="1"/>
</dbReference>
<keyword evidence="7" id="KW-0539">Nucleus</keyword>
<keyword evidence="3" id="KW-0677">Repeat</keyword>
<dbReference type="InterPro" id="IPR036236">
    <property type="entry name" value="Znf_C2H2_sf"/>
</dbReference>
<feature type="domain" description="C2H2-type" evidence="10">
    <location>
        <begin position="320"/>
        <end position="347"/>
    </location>
</feature>
<evidence type="ECO:0000256" key="6">
    <source>
        <dbReference type="ARBA" id="ARBA00023125"/>
    </source>
</evidence>
<evidence type="ECO:0000256" key="1">
    <source>
        <dbReference type="ARBA" id="ARBA00004123"/>
    </source>
</evidence>
<dbReference type="EMBL" id="JBJQND010000002">
    <property type="protein sequence ID" value="KAL3885800.1"/>
    <property type="molecule type" value="Genomic_DNA"/>
</dbReference>
<dbReference type="SUPFAM" id="SSF57667">
    <property type="entry name" value="beta-beta-alpha zinc fingers"/>
    <property type="match status" value="3"/>
</dbReference>
<keyword evidence="6" id="KW-0238">DNA-binding</keyword>
<dbReference type="PANTHER" id="PTHR24391">
    <property type="entry name" value="HISTONE H4 TRANSCRIPTION FACTOR-RELATED"/>
    <property type="match status" value="1"/>
</dbReference>
<dbReference type="GO" id="GO:0006357">
    <property type="term" value="P:regulation of transcription by RNA polymerase II"/>
    <property type="evidence" value="ECO:0007669"/>
    <property type="project" value="UniProtKB-ARBA"/>
</dbReference>
<comment type="caution">
    <text evidence="11">The sequence shown here is derived from an EMBL/GenBank/DDBJ whole genome shotgun (WGS) entry which is preliminary data.</text>
</comment>
<dbReference type="PANTHER" id="PTHR24391:SF18">
    <property type="entry name" value="EG:115C2.6 PROTEIN"/>
    <property type="match status" value="1"/>
</dbReference>
<dbReference type="InterPro" id="IPR013087">
    <property type="entry name" value="Znf_C2H2_type"/>
</dbReference>
<evidence type="ECO:0000313" key="12">
    <source>
        <dbReference type="Proteomes" id="UP001634394"/>
    </source>
</evidence>
<dbReference type="GO" id="GO:0008270">
    <property type="term" value="F:zinc ion binding"/>
    <property type="evidence" value="ECO:0007669"/>
    <property type="project" value="UniProtKB-KW"/>
</dbReference>
<dbReference type="InterPro" id="IPR051574">
    <property type="entry name" value="ZnF_E-box_Homeobox"/>
</dbReference>
<sequence length="578" mass="66738">MQMVAIIPFLNHDIKFFRLLIKLLLVRTEHLCMQQLLTSERSSMPPKKPPRAVVISPSDYYLPCEWYQCQEVHLDMDSFLAHITQHIVNYLSEKNQLDEEEEYICEWRECGSAVEGQGSGYQRHVYFHAFHVKIKCIGRLLIEKTNGNGCQLDAQGRNLVPELPERLQCGWHLCEALYENAEIFYRHVENHAECYPEGNNVKDGCTCQWEGCETKVKSKHKLKEHLRSHTQEKVVACPTCGGLFSNRTKFFDHLLRQEDMQMQLYQCSHCSKRFATERLLRDHMRHHVNHYKCPYCEMTCSAPSCLKMHIKYRHSKEKPFKCDYCEYSCKAVADLRKHLETHSVESQFGCQVQGCSYIARGYHSLANHFKRVHQDLSVANYACHVCNAMFTRGGVLTKHLKKKHKFHWPSGHSRFRYKLHEDGIWRLQTVRYESIKLTSQSDQDVVDEQSSVNDGLNVDSTHDNDPVHTETMNHIVHGSEDENIAVNTAADSDQIIDNLYMDTDEIVDSQIQVNQNHQLSISGSNVAIVTDSEGASHVILTSDQSNEVNGSQRIEEYEDNMAYNLQMLGEVALLGPNR</sequence>
<evidence type="ECO:0000256" key="9">
    <source>
        <dbReference type="SAM" id="MobiDB-lite"/>
    </source>
</evidence>
<keyword evidence="2" id="KW-0479">Metal-binding</keyword>
<evidence type="ECO:0000256" key="7">
    <source>
        <dbReference type="ARBA" id="ARBA00023242"/>
    </source>
</evidence>
<feature type="compositionally biased region" description="Polar residues" evidence="9">
    <location>
        <begin position="443"/>
        <end position="454"/>
    </location>
</feature>
<gene>
    <name evidence="11" type="ORF">ACJMK2_025837</name>
</gene>
<protein>
    <recommendedName>
        <fullName evidence="10">C2H2-type domain-containing protein</fullName>
    </recommendedName>
</protein>
<feature type="domain" description="C2H2-type" evidence="10">
    <location>
        <begin position="381"/>
        <end position="409"/>
    </location>
</feature>
<name>A0ABD3XI85_SINWO</name>
<evidence type="ECO:0000256" key="5">
    <source>
        <dbReference type="ARBA" id="ARBA00022833"/>
    </source>
</evidence>
<evidence type="ECO:0000256" key="4">
    <source>
        <dbReference type="ARBA" id="ARBA00022771"/>
    </source>
</evidence>
<dbReference type="Gene3D" id="3.30.160.60">
    <property type="entry name" value="Classic Zinc Finger"/>
    <property type="match status" value="4"/>
</dbReference>
<evidence type="ECO:0000256" key="3">
    <source>
        <dbReference type="ARBA" id="ARBA00022737"/>
    </source>
</evidence>
<dbReference type="SMART" id="SM00355">
    <property type="entry name" value="ZnF_C2H2"/>
    <property type="match status" value="10"/>
</dbReference>
<dbReference type="AlphaFoldDB" id="A0ABD3XI85"/>
<keyword evidence="5" id="KW-0862">Zinc</keyword>
<feature type="region of interest" description="Disordered" evidence="9">
    <location>
        <begin position="443"/>
        <end position="465"/>
    </location>
</feature>
<dbReference type="GO" id="GO:0005634">
    <property type="term" value="C:nucleus"/>
    <property type="evidence" value="ECO:0007669"/>
    <property type="project" value="UniProtKB-SubCell"/>
</dbReference>
<feature type="domain" description="C2H2-type" evidence="10">
    <location>
        <begin position="265"/>
        <end position="292"/>
    </location>
</feature>
<reference evidence="11 12" key="1">
    <citation type="submission" date="2024-11" db="EMBL/GenBank/DDBJ databases">
        <title>Chromosome-level genome assembly of the freshwater bivalve Anodonta woodiana.</title>
        <authorList>
            <person name="Chen X."/>
        </authorList>
    </citation>
    <scope>NUCLEOTIDE SEQUENCE [LARGE SCALE GENOMIC DNA]</scope>
    <source>
        <strain evidence="11">MN2024</strain>
        <tissue evidence="11">Gills</tissue>
    </source>
</reference>
<dbReference type="PROSITE" id="PS50157">
    <property type="entry name" value="ZINC_FINGER_C2H2_2"/>
    <property type="match status" value="5"/>
</dbReference>
<organism evidence="11 12">
    <name type="scientific">Sinanodonta woodiana</name>
    <name type="common">Chinese pond mussel</name>
    <name type="synonym">Anodonta woodiana</name>
    <dbReference type="NCBI Taxonomy" id="1069815"/>
    <lineage>
        <taxon>Eukaryota</taxon>
        <taxon>Metazoa</taxon>
        <taxon>Spiralia</taxon>
        <taxon>Lophotrochozoa</taxon>
        <taxon>Mollusca</taxon>
        <taxon>Bivalvia</taxon>
        <taxon>Autobranchia</taxon>
        <taxon>Heteroconchia</taxon>
        <taxon>Palaeoheterodonta</taxon>
        <taxon>Unionida</taxon>
        <taxon>Unionoidea</taxon>
        <taxon>Unionidae</taxon>
        <taxon>Unioninae</taxon>
        <taxon>Sinanodonta</taxon>
    </lineage>
</organism>
<feature type="domain" description="C2H2-type" evidence="10">
    <location>
        <begin position="291"/>
        <end position="319"/>
    </location>
</feature>
<dbReference type="PROSITE" id="PS00028">
    <property type="entry name" value="ZINC_FINGER_C2H2_1"/>
    <property type="match status" value="6"/>
</dbReference>
<evidence type="ECO:0000256" key="2">
    <source>
        <dbReference type="ARBA" id="ARBA00022723"/>
    </source>
</evidence>
<evidence type="ECO:0000313" key="11">
    <source>
        <dbReference type="EMBL" id="KAL3885800.1"/>
    </source>
</evidence>
<feature type="domain" description="C2H2-type" evidence="10">
    <location>
        <begin position="205"/>
        <end position="234"/>
    </location>
</feature>
<proteinExistence type="predicted"/>